<dbReference type="Gramene" id="KFK40291">
    <property type="protein sequence ID" value="KFK40291"/>
    <property type="gene ID" value="AALP_AA3G356000"/>
</dbReference>
<keyword evidence="2" id="KW-0812">Transmembrane</keyword>
<name>A0A087HDT9_ARAAL</name>
<keyword evidence="2" id="KW-0472">Membrane</keyword>
<sequence>MAEESEKVSSSSTTSQQSVDHKQSQAQGDFPMRAVYNPALVHGLNSVQYEEHMMNGGAGIYAVPVHTFAGHVAGLVSNNLIPLTYNIPTARPSNETETRVEGQGQDGQQQQQQQQPARQRQVVEWRFEIAFQLDLFLILKLAAVVFLFNQDGSRQRLAVLVFFATMIYLYQTGALRPLVQWLSRVLHRAAAPPRAQRNVVRADNEPAAAAMPLNDNAVPEGQARGENEAENRANENVVGPEAGNQWWGIVKEIQMIVFGFITSLFPGFHNID</sequence>
<proteinExistence type="predicted"/>
<reference evidence="4" key="1">
    <citation type="journal article" date="2015" name="Nat. Plants">
        <title>Genome expansion of Arabis alpina linked with retrotransposition and reduced symmetric DNA methylation.</title>
        <authorList>
            <person name="Willing E.M."/>
            <person name="Rawat V."/>
            <person name="Mandakova T."/>
            <person name="Maumus F."/>
            <person name="James G.V."/>
            <person name="Nordstroem K.J."/>
            <person name="Becker C."/>
            <person name="Warthmann N."/>
            <person name="Chica C."/>
            <person name="Szarzynska B."/>
            <person name="Zytnicki M."/>
            <person name="Albani M.C."/>
            <person name="Kiefer C."/>
            <person name="Bergonzi S."/>
            <person name="Castaings L."/>
            <person name="Mateos J.L."/>
            <person name="Berns M.C."/>
            <person name="Bujdoso N."/>
            <person name="Piofczyk T."/>
            <person name="de Lorenzo L."/>
            <person name="Barrero-Sicilia C."/>
            <person name="Mateos I."/>
            <person name="Piednoel M."/>
            <person name="Hagmann J."/>
            <person name="Chen-Min-Tao R."/>
            <person name="Iglesias-Fernandez R."/>
            <person name="Schuster S.C."/>
            <person name="Alonso-Blanco C."/>
            <person name="Roudier F."/>
            <person name="Carbonero P."/>
            <person name="Paz-Ares J."/>
            <person name="Davis S.J."/>
            <person name="Pecinka A."/>
            <person name="Quesneville H."/>
            <person name="Colot V."/>
            <person name="Lysak M.A."/>
            <person name="Weigel D."/>
            <person name="Coupland G."/>
            <person name="Schneeberger K."/>
        </authorList>
    </citation>
    <scope>NUCLEOTIDE SEQUENCE [LARGE SCALE GENOMIC DNA]</scope>
    <source>
        <strain evidence="4">cv. Pajares</strain>
    </source>
</reference>
<dbReference type="OMA" id="MAFTHIL"/>
<keyword evidence="2" id="KW-1133">Transmembrane helix</keyword>
<feature type="compositionally biased region" description="Low complexity" evidence="1">
    <location>
        <begin position="8"/>
        <end position="18"/>
    </location>
</feature>
<dbReference type="eggNOG" id="ENOG502QW3A">
    <property type="taxonomic scope" value="Eukaryota"/>
</dbReference>
<evidence type="ECO:0000256" key="1">
    <source>
        <dbReference type="SAM" id="MobiDB-lite"/>
    </source>
</evidence>
<accession>A0A087HDT9</accession>
<organism evidence="3 4">
    <name type="scientific">Arabis alpina</name>
    <name type="common">Alpine rock-cress</name>
    <dbReference type="NCBI Taxonomy" id="50452"/>
    <lineage>
        <taxon>Eukaryota</taxon>
        <taxon>Viridiplantae</taxon>
        <taxon>Streptophyta</taxon>
        <taxon>Embryophyta</taxon>
        <taxon>Tracheophyta</taxon>
        <taxon>Spermatophyta</taxon>
        <taxon>Magnoliopsida</taxon>
        <taxon>eudicotyledons</taxon>
        <taxon>Gunneridae</taxon>
        <taxon>Pentapetalae</taxon>
        <taxon>rosids</taxon>
        <taxon>malvids</taxon>
        <taxon>Brassicales</taxon>
        <taxon>Brassicaceae</taxon>
        <taxon>Arabideae</taxon>
        <taxon>Arabis</taxon>
    </lineage>
</organism>
<feature type="region of interest" description="Disordered" evidence="1">
    <location>
        <begin position="90"/>
        <end position="116"/>
    </location>
</feature>
<evidence type="ECO:0000313" key="4">
    <source>
        <dbReference type="Proteomes" id="UP000029120"/>
    </source>
</evidence>
<feature type="compositionally biased region" description="Low complexity" evidence="1">
    <location>
        <begin position="101"/>
        <end position="116"/>
    </location>
</feature>
<feature type="compositionally biased region" description="Basic and acidic residues" evidence="1">
    <location>
        <begin position="223"/>
        <end position="233"/>
    </location>
</feature>
<feature type="region of interest" description="Disordered" evidence="1">
    <location>
        <begin position="1"/>
        <end position="29"/>
    </location>
</feature>
<feature type="transmembrane region" description="Helical" evidence="2">
    <location>
        <begin position="129"/>
        <end position="148"/>
    </location>
</feature>
<dbReference type="Proteomes" id="UP000029120">
    <property type="component" value="Chromosome 3"/>
</dbReference>
<feature type="transmembrane region" description="Helical" evidence="2">
    <location>
        <begin position="160"/>
        <end position="179"/>
    </location>
</feature>
<dbReference type="EMBL" id="CM002871">
    <property type="protein sequence ID" value="KFK40291.1"/>
    <property type="molecule type" value="Genomic_DNA"/>
</dbReference>
<keyword evidence="4" id="KW-1185">Reference proteome</keyword>
<gene>
    <name evidence="3" type="ordered locus">AALP_Aa3g356000</name>
</gene>
<protein>
    <submittedName>
        <fullName evidence="3">Uncharacterized protein</fullName>
    </submittedName>
</protein>
<feature type="region of interest" description="Disordered" evidence="1">
    <location>
        <begin position="214"/>
        <end position="233"/>
    </location>
</feature>
<dbReference type="OrthoDB" id="21589at2759"/>
<evidence type="ECO:0000256" key="2">
    <source>
        <dbReference type="SAM" id="Phobius"/>
    </source>
</evidence>
<dbReference type="PANTHER" id="PTHR36787">
    <property type="entry name" value="TRANSMEMBRANE PROTEIN"/>
    <property type="match status" value="1"/>
</dbReference>
<dbReference type="AlphaFoldDB" id="A0A087HDT9"/>
<evidence type="ECO:0000313" key="3">
    <source>
        <dbReference type="EMBL" id="KFK40291.1"/>
    </source>
</evidence>